<dbReference type="InterPro" id="IPR000086">
    <property type="entry name" value="NUDIX_hydrolase_dom"/>
</dbReference>
<dbReference type="Proteomes" id="UP000564885">
    <property type="component" value="Unassembled WGS sequence"/>
</dbReference>
<sequence>MADRLKTRHGTVPNKRDFRADRCAGAAEGRARRARGRQGSASRRTLEPALLRRSRHADRGRRHLVLHGNPDRPARPRQAVRLRAAQGPGPLRPRHPRGAGGNRGRGRPLSGGRDGGRRRGTGAEGRVSDQCRRSRRGRARPPAALRRGRDRSREALSPCPRRPLGAADAGPDLRSHRAGRGQVGGRPAGRVRDLRARRVLSRAVRRGGVSAALERRHDLAERAGGRLRREPPGFLEPRCDLKGDHALNPATWSSLPSAQPRNAAVLVPVVEHAGGPCVLLTERASGLRSHSGQIAFPGGRMDPEDPTAIDTALREAEEEIGLPRSFVRPLGYLDAYLSSSNYFVLPVVALVMPGAPLAPNPAEVADVFEVPLSFLMDERNHELHARQWRGSIRQYYAIPFGRRYIWGVTAGILRNMYERLYAHD</sequence>
<protein>
    <submittedName>
        <fullName evidence="10">CoA pyrophosphatase</fullName>
    </submittedName>
</protein>
<organism evidence="10 11">
    <name type="scientific">Enterovirga aerilata</name>
    <dbReference type="NCBI Taxonomy" id="2730920"/>
    <lineage>
        <taxon>Bacteria</taxon>
        <taxon>Pseudomonadati</taxon>
        <taxon>Pseudomonadota</taxon>
        <taxon>Alphaproteobacteria</taxon>
        <taxon>Hyphomicrobiales</taxon>
        <taxon>Methylobacteriaceae</taxon>
        <taxon>Enterovirga</taxon>
    </lineage>
</organism>
<dbReference type="Pfam" id="PF00293">
    <property type="entry name" value="NUDIX"/>
    <property type="match status" value="1"/>
</dbReference>
<keyword evidence="5" id="KW-0378">Hydrolase</keyword>
<evidence type="ECO:0000313" key="10">
    <source>
        <dbReference type="EMBL" id="NNM71008.1"/>
    </source>
</evidence>
<evidence type="ECO:0000256" key="2">
    <source>
        <dbReference type="ARBA" id="ARBA00001946"/>
    </source>
</evidence>
<dbReference type="AlphaFoldDB" id="A0A849I0Z6"/>
<dbReference type="InterPro" id="IPR000059">
    <property type="entry name" value="NUDIX_hydrolase_NudL_CS"/>
</dbReference>
<dbReference type="GO" id="GO:0009132">
    <property type="term" value="P:nucleoside diphosphate metabolic process"/>
    <property type="evidence" value="ECO:0007669"/>
    <property type="project" value="InterPro"/>
</dbReference>
<accession>A0A849I0Z6</accession>
<evidence type="ECO:0000256" key="8">
    <source>
        <dbReference type="SAM" id="MobiDB-lite"/>
    </source>
</evidence>
<dbReference type="CDD" id="cd03426">
    <property type="entry name" value="NUDIX_CoAse_Nudt7"/>
    <property type="match status" value="1"/>
</dbReference>
<dbReference type="EMBL" id="JABEPP010000001">
    <property type="protein sequence ID" value="NNM71008.1"/>
    <property type="molecule type" value="Genomic_DNA"/>
</dbReference>
<gene>
    <name evidence="10" type="ORF">HJG44_01180</name>
</gene>
<dbReference type="PANTHER" id="PTHR12992:SF11">
    <property type="entry name" value="MITOCHONDRIAL COENZYME A DIPHOSPHATASE NUDT8"/>
    <property type="match status" value="1"/>
</dbReference>
<dbReference type="InterPro" id="IPR045121">
    <property type="entry name" value="CoAse"/>
</dbReference>
<evidence type="ECO:0000256" key="1">
    <source>
        <dbReference type="ARBA" id="ARBA00001936"/>
    </source>
</evidence>
<dbReference type="SUPFAM" id="SSF55811">
    <property type="entry name" value="Nudix"/>
    <property type="match status" value="1"/>
</dbReference>
<dbReference type="Gene3D" id="3.90.79.10">
    <property type="entry name" value="Nucleoside Triphosphate Pyrophosphohydrolase"/>
    <property type="match status" value="1"/>
</dbReference>
<evidence type="ECO:0000256" key="4">
    <source>
        <dbReference type="ARBA" id="ARBA00022723"/>
    </source>
</evidence>
<name>A0A849I0Z6_9HYPH</name>
<dbReference type="InterPro" id="IPR015797">
    <property type="entry name" value="NUDIX_hydrolase-like_dom_sf"/>
</dbReference>
<dbReference type="NCBIfam" id="NF007980">
    <property type="entry name" value="PRK10707.1"/>
    <property type="match status" value="1"/>
</dbReference>
<dbReference type="PANTHER" id="PTHR12992">
    <property type="entry name" value="NUDIX HYDROLASE"/>
    <property type="match status" value="1"/>
</dbReference>
<comment type="similarity">
    <text evidence="3">Belongs to the Nudix hydrolase family. PCD1 subfamily.</text>
</comment>
<evidence type="ECO:0000259" key="9">
    <source>
        <dbReference type="PROSITE" id="PS51462"/>
    </source>
</evidence>
<dbReference type="GO" id="GO:0030145">
    <property type="term" value="F:manganese ion binding"/>
    <property type="evidence" value="ECO:0007669"/>
    <property type="project" value="InterPro"/>
</dbReference>
<comment type="cofactor">
    <cofactor evidence="1">
        <name>Mn(2+)</name>
        <dbReference type="ChEBI" id="CHEBI:29035"/>
    </cofactor>
</comment>
<dbReference type="PROSITE" id="PS51462">
    <property type="entry name" value="NUDIX"/>
    <property type="match status" value="1"/>
</dbReference>
<dbReference type="GO" id="GO:0000287">
    <property type="term" value="F:magnesium ion binding"/>
    <property type="evidence" value="ECO:0007669"/>
    <property type="project" value="InterPro"/>
</dbReference>
<keyword evidence="4" id="KW-0479">Metal-binding</keyword>
<reference evidence="10 11" key="1">
    <citation type="submission" date="2020-04" db="EMBL/GenBank/DDBJ databases">
        <title>Enterovirga sp. isolate from soil.</title>
        <authorList>
            <person name="Chea S."/>
            <person name="Kim D.-U."/>
        </authorList>
    </citation>
    <scope>NUCLEOTIDE SEQUENCE [LARGE SCALE GENOMIC DNA]</scope>
    <source>
        <strain evidence="10 11">DB1703</strain>
    </source>
</reference>
<feature type="domain" description="Nudix hydrolase" evidence="9">
    <location>
        <begin position="260"/>
        <end position="396"/>
    </location>
</feature>
<evidence type="ECO:0000313" key="11">
    <source>
        <dbReference type="Proteomes" id="UP000564885"/>
    </source>
</evidence>
<evidence type="ECO:0000256" key="5">
    <source>
        <dbReference type="ARBA" id="ARBA00022801"/>
    </source>
</evidence>
<keyword evidence="7" id="KW-0464">Manganese</keyword>
<comment type="caution">
    <text evidence="10">The sequence shown here is derived from an EMBL/GenBank/DDBJ whole genome shotgun (WGS) entry which is preliminary data.</text>
</comment>
<keyword evidence="6" id="KW-0460">Magnesium</keyword>
<evidence type="ECO:0000256" key="3">
    <source>
        <dbReference type="ARBA" id="ARBA00006506"/>
    </source>
</evidence>
<dbReference type="GO" id="GO:0010945">
    <property type="term" value="F:coenzyme A diphosphatase activity"/>
    <property type="evidence" value="ECO:0007669"/>
    <property type="project" value="InterPro"/>
</dbReference>
<proteinExistence type="inferred from homology"/>
<dbReference type="PROSITE" id="PS01293">
    <property type="entry name" value="NUDIX_COA"/>
    <property type="match status" value="1"/>
</dbReference>
<evidence type="ECO:0000256" key="7">
    <source>
        <dbReference type="ARBA" id="ARBA00023211"/>
    </source>
</evidence>
<comment type="cofactor">
    <cofactor evidence="2">
        <name>Mg(2+)</name>
        <dbReference type="ChEBI" id="CHEBI:18420"/>
    </cofactor>
</comment>
<feature type="region of interest" description="Disordered" evidence="8">
    <location>
        <begin position="1"/>
        <end position="189"/>
    </location>
</feature>
<keyword evidence="11" id="KW-1185">Reference proteome</keyword>
<feature type="compositionally biased region" description="Basic residues" evidence="8">
    <location>
        <begin position="52"/>
        <end position="65"/>
    </location>
</feature>
<evidence type="ECO:0000256" key="6">
    <source>
        <dbReference type="ARBA" id="ARBA00022842"/>
    </source>
</evidence>